<gene>
    <name evidence="1" type="ORF">DSL72_006892</name>
</gene>
<dbReference type="Proteomes" id="UP000672032">
    <property type="component" value="Chromosome 6"/>
</dbReference>
<dbReference type="EMBL" id="CP063410">
    <property type="protein sequence ID" value="QSZ35770.1"/>
    <property type="molecule type" value="Genomic_DNA"/>
</dbReference>
<evidence type="ECO:0000313" key="2">
    <source>
        <dbReference type="Proteomes" id="UP000672032"/>
    </source>
</evidence>
<organism evidence="1 2">
    <name type="scientific">Monilinia vaccinii-corymbosi</name>
    <dbReference type="NCBI Taxonomy" id="61207"/>
    <lineage>
        <taxon>Eukaryota</taxon>
        <taxon>Fungi</taxon>
        <taxon>Dikarya</taxon>
        <taxon>Ascomycota</taxon>
        <taxon>Pezizomycotina</taxon>
        <taxon>Leotiomycetes</taxon>
        <taxon>Helotiales</taxon>
        <taxon>Sclerotiniaceae</taxon>
        <taxon>Monilinia</taxon>
    </lineage>
</organism>
<reference evidence="1" key="1">
    <citation type="submission" date="2020-10" db="EMBL/GenBank/DDBJ databases">
        <title>Genome Sequence of Monilinia vaccinii-corymbosi Sheds Light on Mummy Berry Disease Infection of Blueberry and Mating Type.</title>
        <authorList>
            <person name="Yow A.G."/>
            <person name="Zhang Y."/>
            <person name="Bansal K."/>
            <person name="Eacker S.M."/>
            <person name="Sullivan S."/>
            <person name="Liachko I."/>
            <person name="Cubeta M.A."/>
            <person name="Rollins J.A."/>
            <person name="Ashrafi H."/>
        </authorList>
    </citation>
    <scope>NUCLEOTIDE SEQUENCE</scope>
    <source>
        <strain evidence="1">RL-1</strain>
    </source>
</reference>
<name>A0A8A3PKY2_9HELO</name>
<dbReference type="AlphaFoldDB" id="A0A8A3PKY2"/>
<keyword evidence="2" id="KW-1185">Reference proteome</keyword>
<sequence length="196" mass="21593">MKINDDEAEVEGGGDVAAGGDFAGGPLVERLVERLVELANIGMAATTPDLGHFKQSSNSIDMRTQSDPHDIRRVSKILNSVPHLANFTTQSLEPHKVGYTRKNHSASPARNPGLSAAVVRALLRPLRLYLPASIRNRCEIDLYKLRTISESRWWSGDARTVSCCVPFSHESLNSYFLDEEAHILGARLEEQDLESG</sequence>
<protein>
    <submittedName>
        <fullName evidence="1">Uncharacterized protein</fullName>
    </submittedName>
</protein>
<proteinExistence type="predicted"/>
<accession>A0A8A3PKY2</accession>
<evidence type="ECO:0000313" key="1">
    <source>
        <dbReference type="EMBL" id="QSZ35770.1"/>
    </source>
</evidence>